<accession>A0AAV9IY81</accession>
<evidence type="ECO:0008006" key="7">
    <source>
        <dbReference type="Google" id="ProtNLM"/>
    </source>
</evidence>
<evidence type="ECO:0000313" key="6">
    <source>
        <dbReference type="Proteomes" id="UP001301350"/>
    </source>
</evidence>
<keyword evidence="6" id="KW-1185">Reference proteome</keyword>
<evidence type="ECO:0000313" key="5">
    <source>
        <dbReference type="EMBL" id="KAK4537045.1"/>
    </source>
</evidence>
<evidence type="ECO:0000256" key="2">
    <source>
        <dbReference type="ARBA" id="ARBA00022857"/>
    </source>
</evidence>
<name>A0AAV9IY81_CYACA</name>
<organism evidence="5 6">
    <name type="scientific">Cyanidium caldarium</name>
    <name type="common">Red alga</name>
    <dbReference type="NCBI Taxonomy" id="2771"/>
    <lineage>
        <taxon>Eukaryota</taxon>
        <taxon>Rhodophyta</taxon>
        <taxon>Bangiophyceae</taxon>
        <taxon>Cyanidiales</taxon>
        <taxon>Cyanidiaceae</taxon>
        <taxon>Cyanidium</taxon>
    </lineage>
</organism>
<sequence length="292" mass="32496">MSSPLLAIVTGSNKGIGRAIALRMARETPMQVVVTARDAARAKQAAEEMTRQLQQDGEAATAPPTSEFWPHQLNLLDGQSIERFARYVQSLNRRVDVLVNNAGMAYKGDAFNRQVAEETLQCNYFGTKHLTELLLPHVQPDGGRVVMVSSRAGAFEKLTQPALRSRMLEATTVEQLDGLAHEFIESAGDGTYAEKGWPRQTYAVSKMLLTAYTVLLAKRMAPTHPHLLINAMCPGYVDTDMTSHRGVKTTEQGADTAVFLARLPREVEQQREMYSGHFWAERQRMALPNIRL</sequence>
<reference evidence="5 6" key="1">
    <citation type="submission" date="2022-07" db="EMBL/GenBank/DDBJ databases">
        <title>Genome-wide signatures of adaptation to extreme environments.</title>
        <authorList>
            <person name="Cho C.H."/>
            <person name="Yoon H.S."/>
        </authorList>
    </citation>
    <scope>NUCLEOTIDE SEQUENCE [LARGE SCALE GENOMIC DNA]</scope>
    <source>
        <strain evidence="5 6">DBV 063 E5</strain>
    </source>
</reference>
<dbReference type="PANTHER" id="PTHR43963">
    <property type="entry name" value="CARBONYL REDUCTASE 1-RELATED"/>
    <property type="match status" value="1"/>
</dbReference>
<dbReference type="GO" id="GO:0016491">
    <property type="term" value="F:oxidoreductase activity"/>
    <property type="evidence" value="ECO:0007669"/>
    <property type="project" value="UniProtKB-KW"/>
</dbReference>
<dbReference type="PANTHER" id="PTHR43963:SF6">
    <property type="entry name" value="CHAIN DEHYDROGENASE FAMILY PROTEIN, PUTATIVE (AFU_ORTHOLOGUE AFUA_3G15350)-RELATED"/>
    <property type="match status" value="1"/>
</dbReference>
<evidence type="ECO:0000256" key="4">
    <source>
        <dbReference type="RuleBase" id="RU000363"/>
    </source>
</evidence>
<proteinExistence type="inferred from homology"/>
<comment type="caution">
    <text evidence="5">The sequence shown here is derived from an EMBL/GenBank/DDBJ whole genome shotgun (WGS) entry which is preliminary data.</text>
</comment>
<dbReference type="Gene3D" id="3.40.50.720">
    <property type="entry name" value="NAD(P)-binding Rossmann-like Domain"/>
    <property type="match status" value="1"/>
</dbReference>
<dbReference type="InterPro" id="IPR036291">
    <property type="entry name" value="NAD(P)-bd_dom_sf"/>
</dbReference>
<dbReference type="EMBL" id="JANCYW010000010">
    <property type="protein sequence ID" value="KAK4537045.1"/>
    <property type="molecule type" value="Genomic_DNA"/>
</dbReference>
<dbReference type="Proteomes" id="UP001301350">
    <property type="component" value="Unassembled WGS sequence"/>
</dbReference>
<dbReference type="Pfam" id="PF00106">
    <property type="entry name" value="adh_short"/>
    <property type="match status" value="1"/>
</dbReference>
<gene>
    <name evidence="5" type="ORF">CDCA_CDCA10G3070</name>
</gene>
<dbReference type="AlphaFoldDB" id="A0AAV9IY81"/>
<dbReference type="InterPro" id="IPR002347">
    <property type="entry name" value="SDR_fam"/>
</dbReference>
<comment type="similarity">
    <text evidence="1 4">Belongs to the short-chain dehydrogenases/reductases (SDR) family.</text>
</comment>
<dbReference type="SUPFAM" id="SSF51735">
    <property type="entry name" value="NAD(P)-binding Rossmann-fold domains"/>
    <property type="match status" value="1"/>
</dbReference>
<protein>
    <recommendedName>
        <fullName evidence="7">Carbonyl reductase</fullName>
    </recommendedName>
</protein>
<keyword evidence="2" id="KW-0521">NADP</keyword>
<keyword evidence="3" id="KW-0560">Oxidoreductase</keyword>
<evidence type="ECO:0000256" key="3">
    <source>
        <dbReference type="ARBA" id="ARBA00023002"/>
    </source>
</evidence>
<evidence type="ECO:0000256" key="1">
    <source>
        <dbReference type="ARBA" id="ARBA00006484"/>
    </source>
</evidence>
<dbReference type="PRINTS" id="PR00081">
    <property type="entry name" value="GDHRDH"/>
</dbReference>
<dbReference type="PRINTS" id="PR00080">
    <property type="entry name" value="SDRFAMILY"/>
</dbReference>